<dbReference type="AlphaFoldDB" id="A0AAV1W497"/>
<proteinExistence type="predicted"/>
<dbReference type="EMBL" id="CAXHTB010000003">
    <property type="protein sequence ID" value="CAL0304150.1"/>
    <property type="molecule type" value="Genomic_DNA"/>
</dbReference>
<keyword evidence="1" id="KW-1133">Transmembrane helix</keyword>
<name>A0AAV1W497_LUPLU</name>
<keyword evidence="1" id="KW-0812">Transmembrane</keyword>
<keyword evidence="3" id="KW-1185">Reference proteome</keyword>
<feature type="transmembrane region" description="Helical" evidence="1">
    <location>
        <begin position="16"/>
        <end position="39"/>
    </location>
</feature>
<reference evidence="2 3" key="1">
    <citation type="submission" date="2024-03" db="EMBL/GenBank/DDBJ databases">
        <authorList>
            <person name="Martinez-Hernandez J."/>
        </authorList>
    </citation>
    <scope>NUCLEOTIDE SEQUENCE [LARGE SCALE GENOMIC DNA]</scope>
</reference>
<dbReference type="Pfam" id="PF04646">
    <property type="entry name" value="DUF604"/>
    <property type="match status" value="1"/>
</dbReference>
<sequence length="480" mass="54860">MKSHYNLSQSKPQIKFALITSSIFALFICIFVVCFFPTISMTLMSTRKLIDVESSSIQDVYTPTSVEHLVFGLGSGGNVWSKRKDYVRLYWKPNRMRGCVFVGVLPKLQDNDSSVPPLCLSSNASRFPYTWGPTGHLSANRMTRIVKDIVAMNYSNVRWYVFGDDDTIFFPENLVKVLSKYDYRHWYYIGAPSESFLANQYFSYGMAFGGGGFAISSSLARVLAKNIDSCLERYPYLYGSDVRTYSCISELGAGLTHEPGFHQVDMLGNTFGLLATHPVTPLVSLHHVNHTDPIFPRMTNMNALQHLFKAANADSQRVLQQTICYYNKLVWTFAVSWGYAIQLFPYNMPLPEILKAPHTFKPWKKTGNVMDSAYNFNTRKIERNICDRPVVFYLDNVSSDQNGTMTSYKRSSRNCPQHVPTLKKLKSIKVFSRKLDLDIIQLRSPRRQCCDILPSNAKDQMEIGIRECGDEELNFMKWEN</sequence>
<organism evidence="2 3">
    <name type="scientific">Lupinus luteus</name>
    <name type="common">European yellow lupine</name>
    <dbReference type="NCBI Taxonomy" id="3873"/>
    <lineage>
        <taxon>Eukaryota</taxon>
        <taxon>Viridiplantae</taxon>
        <taxon>Streptophyta</taxon>
        <taxon>Embryophyta</taxon>
        <taxon>Tracheophyta</taxon>
        <taxon>Spermatophyta</taxon>
        <taxon>Magnoliopsida</taxon>
        <taxon>eudicotyledons</taxon>
        <taxon>Gunneridae</taxon>
        <taxon>Pentapetalae</taxon>
        <taxon>rosids</taxon>
        <taxon>fabids</taxon>
        <taxon>Fabales</taxon>
        <taxon>Fabaceae</taxon>
        <taxon>Papilionoideae</taxon>
        <taxon>50 kb inversion clade</taxon>
        <taxon>genistoids sensu lato</taxon>
        <taxon>core genistoids</taxon>
        <taxon>Genisteae</taxon>
        <taxon>Lupinus</taxon>
    </lineage>
</organism>
<evidence type="ECO:0000313" key="3">
    <source>
        <dbReference type="Proteomes" id="UP001497480"/>
    </source>
</evidence>
<evidence type="ECO:0000313" key="2">
    <source>
        <dbReference type="EMBL" id="CAL0304150.1"/>
    </source>
</evidence>
<evidence type="ECO:0000256" key="1">
    <source>
        <dbReference type="SAM" id="Phobius"/>
    </source>
</evidence>
<dbReference type="FunFam" id="3.90.550.50:FF:000006">
    <property type="entry name" value="Fringe-related protein-like"/>
    <property type="match status" value="1"/>
</dbReference>
<protein>
    <submittedName>
        <fullName evidence="2">Uncharacterized protein</fullName>
    </submittedName>
</protein>
<dbReference type="InterPro" id="IPR006740">
    <property type="entry name" value="DUF604"/>
</dbReference>
<dbReference type="PANTHER" id="PTHR10811">
    <property type="entry name" value="FRINGE-RELATED"/>
    <property type="match status" value="1"/>
</dbReference>
<dbReference type="Gene3D" id="3.90.550.50">
    <property type="match status" value="1"/>
</dbReference>
<gene>
    <name evidence="2" type="ORF">LLUT_LOCUS5210</name>
</gene>
<accession>A0AAV1W497</accession>
<keyword evidence="1" id="KW-0472">Membrane</keyword>
<dbReference type="Proteomes" id="UP001497480">
    <property type="component" value="Unassembled WGS sequence"/>
</dbReference>
<comment type="caution">
    <text evidence="2">The sequence shown here is derived from an EMBL/GenBank/DDBJ whole genome shotgun (WGS) entry which is preliminary data.</text>
</comment>